<dbReference type="NCBIfam" id="TIGR03071">
    <property type="entry name" value="couple_hipA"/>
    <property type="match status" value="1"/>
</dbReference>
<comment type="caution">
    <text evidence="6">The sequence shown here is derived from an EMBL/GenBank/DDBJ whole genome shotgun (WGS) entry which is preliminary data.</text>
</comment>
<dbReference type="Proteomes" id="UP001606300">
    <property type="component" value="Unassembled WGS sequence"/>
</dbReference>
<evidence type="ECO:0000259" key="5">
    <source>
        <dbReference type="Pfam" id="PF13657"/>
    </source>
</evidence>
<dbReference type="Pfam" id="PF13657">
    <property type="entry name" value="Couple_hipA"/>
    <property type="match status" value="1"/>
</dbReference>
<dbReference type="InterPro" id="IPR012893">
    <property type="entry name" value="HipA-like_C"/>
</dbReference>
<protein>
    <submittedName>
        <fullName evidence="6">HipA domain-containing protein</fullName>
    </submittedName>
</protein>
<keyword evidence="3" id="KW-0418">Kinase</keyword>
<evidence type="ECO:0000313" key="7">
    <source>
        <dbReference type="Proteomes" id="UP001606300"/>
    </source>
</evidence>
<name>A0ABW7EQM6_9BURK</name>
<evidence type="ECO:0000256" key="3">
    <source>
        <dbReference type="ARBA" id="ARBA00022777"/>
    </source>
</evidence>
<dbReference type="Pfam" id="PF07804">
    <property type="entry name" value="HipA_C"/>
    <property type="match status" value="1"/>
</dbReference>
<evidence type="ECO:0000256" key="1">
    <source>
        <dbReference type="ARBA" id="ARBA00010164"/>
    </source>
</evidence>
<dbReference type="PANTHER" id="PTHR37419:SF1">
    <property type="entry name" value="SERINE_THREONINE-PROTEIN KINASE TOXIN HIPA"/>
    <property type="match status" value="1"/>
</dbReference>
<sequence length="458" mass="49757">MIQLAVWAGHDRVGTLSHDAQSNLFDFSYAQAWRESPRNFPLSPQIPMFAAAHAADAKAFAELPAETRSAIVRAFFQNLLPEGQALEVAAQANGVARGNLAGLLVALGAETAGALRVTLADDTLQAQPAEAALRPLPQSELSERIRNRPDLPFAIWDGKVRLSIAGLQDKIAVLEDQGQLFLANGDGYASTVILKPAPPDARFASLPAIEHTCMHLAAAAGIATARTRLLHVPEPVLLVERFDRRRSGDGRVERLHIIDACQALGLSPELKYERAYGDQDAVRHLRDGASLPRLFGLADLSPTPLAMRNQLLDRTLFNVLVGNTDAHGKNWSFFVGPQAGLLTLAPAYDLVDVKSVAHDHMSTTFAMGIGDAFTPDELTPFEWASMAVQCNVAPRHLATRLKALSWMLPRLLRDARVALEQQGVPPELLASMELRLQERCTTVYAKAGAIAQVPKNRL</sequence>
<dbReference type="InterPro" id="IPR017508">
    <property type="entry name" value="HipA_N1"/>
</dbReference>
<dbReference type="RefSeq" id="WP_394471248.1">
    <property type="nucleotide sequence ID" value="NZ_JBIGHY010000005.1"/>
</dbReference>
<reference evidence="6 7" key="1">
    <citation type="submission" date="2024-09" db="EMBL/GenBank/DDBJ databases">
        <title>Novel species of the genus Pelomonas and Roseateles isolated from streams.</title>
        <authorList>
            <person name="Lu H."/>
        </authorList>
    </citation>
    <scope>NUCLEOTIDE SEQUENCE [LARGE SCALE GENOMIC DNA]</scope>
    <source>
        <strain evidence="6 7">DC23W</strain>
    </source>
</reference>
<dbReference type="PANTHER" id="PTHR37419">
    <property type="entry name" value="SERINE/THREONINE-PROTEIN KINASE TOXIN HIPA"/>
    <property type="match status" value="1"/>
</dbReference>
<dbReference type="InterPro" id="IPR052028">
    <property type="entry name" value="HipA_Ser/Thr_kinase"/>
</dbReference>
<accession>A0ABW7EQM6</accession>
<feature type="domain" description="HipA-like C-terminal" evidence="4">
    <location>
        <begin position="162"/>
        <end position="402"/>
    </location>
</feature>
<evidence type="ECO:0000313" key="6">
    <source>
        <dbReference type="EMBL" id="MFG6415179.1"/>
    </source>
</evidence>
<evidence type="ECO:0000259" key="4">
    <source>
        <dbReference type="Pfam" id="PF07804"/>
    </source>
</evidence>
<organism evidence="6 7">
    <name type="scientific">Pelomonas dachongensis</name>
    <dbReference type="NCBI Taxonomy" id="3299029"/>
    <lineage>
        <taxon>Bacteria</taxon>
        <taxon>Pseudomonadati</taxon>
        <taxon>Pseudomonadota</taxon>
        <taxon>Betaproteobacteria</taxon>
        <taxon>Burkholderiales</taxon>
        <taxon>Sphaerotilaceae</taxon>
        <taxon>Roseateles</taxon>
    </lineage>
</organism>
<keyword evidence="7" id="KW-1185">Reference proteome</keyword>
<proteinExistence type="inferred from homology"/>
<evidence type="ECO:0000256" key="2">
    <source>
        <dbReference type="ARBA" id="ARBA00022679"/>
    </source>
</evidence>
<gene>
    <name evidence="6" type="ORF">ACG02S_14880</name>
</gene>
<keyword evidence="2" id="KW-0808">Transferase</keyword>
<dbReference type="Gene3D" id="1.10.1070.20">
    <property type="match status" value="1"/>
</dbReference>
<comment type="similarity">
    <text evidence="1">Belongs to the HipA Ser/Thr kinase family.</text>
</comment>
<dbReference type="EMBL" id="JBIGHY010000005">
    <property type="protein sequence ID" value="MFG6415179.1"/>
    <property type="molecule type" value="Genomic_DNA"/>
</dbReference>
<feature type="domain" description="HipA N-terminal subdomain 1" evidence="5">
    <location>
        <begin position="4"/>
        <end position="117"/>
    </location>
</feature>